<dbReference type="GO" id="GO:0009073">
    <property type="term" value="P:aromatic amino acid family biosynthetic process"/>
    <property type="evidence" value="ECO:0007669"/>
    <property type="project" value="UniProtKB-KW"/>
</dbReference>
<dbReference type="SUPFAM" id="SSF53223">
    <property type="entry name" value="Aminoacid dehydrogenase-like, N-terminal domain"/>
    <property type="match status" value="1"/>
</dbReference>
<accession>A0A1G6DHS7</accession>
<evidence type="ECO:0000256" key="3">
    <source>
        <dbReference type="ARBA" id="ARBA00023141"/>
    </source>
</evidence>
<keyword evidence="6" id="KW-1185">Reference proteome</keyword>
<dbReference type="GO" id="GO:0050661">
    <property type="term" value="F:NADP binding"/>
    <property type="evidence" value="ECO:0007669"/>
    <property type="project" value="TreeGrafter"/>
</dbReference>
<dbReference type="STRING" id="665467.SAMN02982931_03412"/>
<dbReference type="SUPFAM" id="SSF51735">
    <property type="entry name" value="NAD(P)-binding Rossmann-fold domains"/>
    <property type="match status" value="1"/>
</dbReference>
<evidence type="ECO:0000256" key="1">
    <source>
        <dbReference type="ARBA" id="ARBA00004871"/>
    </source>
</evidence>
<dbReference type="GO" id="GO:0004764">
    <property type="term" value="F:shikimate 3-dehydrogenase (NADP+) activity"/>
    <property type="evidence" value="ECO:0007669"/>
    <property type="project" value="InterPro"/>
</dbReference>
<dbReference type="Gene3D" id="3.40.50.10860">
    <property type="entry name" value="Leucine Dehydrogenase, chain A, domain 1"/>
    <property type="match status" value="1"/>
</dbReference>
<keyword evidence="3" id="KW-0028">Amino-acid biosynthesis</keyword>
<feature type="domain" description="Shikimate dehydrogenase substrate binding N-terminal" evidence="4">
    <location>
        <begin position="6"/>
        <end position="90"/>
    </location>
</feature>
<evidence type="ECO:0000313" key="5">
    <source>
        <dbReference type="EMBL" id="SDB44690.1"/>
    </source>
</evidence>
<dbReference type="Proteomes" id="UP000199071">
    <property type="component" value="Unassembled WGS sequence"/>
</dbReference>
<dbReference type="OrthoDB" id="9792692at2"/>
<sequence length="274" mass="28790">MIRLGLIGDNISQSRAWRLHTLAGELCGLEVVYENLIPAELGKDFDGVFDHCQSGGYRAINITHPYKETVMARLATATDAALKIGAANTVVFGADGPAGCNTDASGFEAAFRANFPGEKPGAAALIGAGGAGRAVGYALLMLGATELRVFDIDERRANGLVAALRAVGSQTVVVNCPTIDLAAKDADGLVNCTPIGMNGYPGNPIAAEHIPGKRWAFDAIYTPEETEFLHSARAAGLSVMTGFELFFYQGLDGFAVFTGRAVPAERLRRGLRGA</sequence>
<dbReference type="RefSeq" id="WP_090878125.1">
    <property type="nucleotide sequence ID" value="NZ_FMXQ01000007.1"/>
</dbReference>
<reference evidence="5 6" key="1">
    <citation type="submission" date="2016-10" db="EMBL/GenBank/DDBJ databases">
        <authorList>
            <person name="de Groot N.N."/>
        </authorList>
    </citation>
    <scope>NUCLEOTIDE SEQUENCE [LARGE SCALE GENOMIC DNA]</scope>
    <source>
        <strain evidence="5 6">ATCC 35022</strain>
    </source>
</reference>
<dbReference type="Gene3D" id="3.40.50.720">
    <property type="entry name" value="NAD(P)-binding Rossmann-like Domain"/>
    <property type="match status" value="1"/>
</dbReference>
<proteinExistence type="predicted"/>
<dbReference type="EMBL" id="FMXQ01000007">
    <property type="protein sequence ID" value="SDB44690.1"/>
    <property type="molecule type" value="Genomic_DNA"/>
</dbReference>
<protein>
    <submittedName>
        <fullName evidence="5">Shikimate dehydrogenase</fullName>
    </submittedName>
</protein>
<evidence type="ECO:0000259" key="4">
    <source>
        <dbReference type="Pfam" id="PF08501"/>
    </source>
</evidence>
<dbReference type="InterPro" id="IPR036291">
    <property type="entry name" value="NAD(P)-bd_dom_sf"/>
</dbReference>
<dbReference type="PANTHER" id="PTHR21089:SF1">
    <property type="entry name" value="BIFUNCTIONAL 3-DEHYDROQUINATE DEHYDRATASE_SHIKIMATE DEHYDROGENASE, CHLOROPLASTIC"/>
    <property type="match status" value="1"/>
</dbReference>
<keyword evidence="2" id="KW-0560">Oxidoreductase</keyword>
<dbReference type="InterPro" id="IPR022893">
    <property type="entry name" value="Shikimate_DH_fam"/>
</dbReference>
<name>A0A1G6DHS7_9HYPH</name>
<keyword evidence="3" id="KW-0057">Aromatic amino acid biosynthesis</keyword>
<evidence type="ECO:0000313" key="6">
    <source>
        <dbReference type="Proteomes" id="UP000199071"/>
    </source>
</evidence>
<dbReference type="AlphaFoldDB" id="A0A1G6DHS7"/>
<dbReference type="GO" id="GO:0019632">
    <property type="term" value="P:shikimate metabolic process"/>
    <property type="evidence" value="ECO:0007669"/>
    <property type="project" value="TreeGrafter"/>
</dbReference>
<dbReference type="PANTHER" id="PTHR21089">
    <property type="entry name" value="SHIKIMATE DEHYDROGENASE"/>
    <property type="match status" value="1"/>
</dbReference>
<evidence type="ECO:0000256" key="2">
    <source>
        <dbReference type="ARBA" id="ARBA00023002"/>
    </source>
</evidence>
<dbReference type="GO" id="GO:0009423">
    <property type="term" value="P:chorismate biosynthetic process"/>
    <property type="evidence" value="ECO:0007669"/>
    <property type="project" value="TreeGrafter"/>
</dbReference>
<comment type="pathway">
    <text evidence="1">Metabolic intermediate biosynthesis; chorismate biosynthesis; chorismate from D-erythrose 4-phosphate and phosphoenolpyruvate: step 4/7.</text>
</comment>
<organism evidence="5 6">
    <name type="scientific">Bauldia litoralis</name>
    <dbReference type="NCBI Taxonomy" id="665467"/>
    <lineage>
        <taxon>Bacteria</taxon>
        <taxon>Pseudomonadati</taxon>
        <taxon>Pseudomonadota</taxon>
        <taxon>Alphaproteobacteria</taxon>
        <taxon>Hyphomicrobiales</taxon>
        <taxon>Kaistiaceae</taxon>
        <taxon>Bauldia</taxon>
    </lineage>
</organism>
<dbReference type="InterPro" id="IPR046346">
    <property type="entry name" value="Aminoacid_DH-like_N_sf"/>
</dbReference>
<dbReference type="GO" id="GO:0005829">
    <property type="term" value="C:cytosol"/>
    <property type="evidence" value="ECO:0007669"/>
    <property type="project" value="TreeGrafter"/>
</dbReference>
<dbReference type="InterPro" id="IPR013708">
    <property type="entry name" value="Shikimate_DH-bd_N"/>
</dbReference>
<gene>
    <name evidence="5" type="ORF">SAMN02982931_03412</name>
</gene>
<dbReference type="Pfam" id="PF08501">
    <property type="entry name" value="Shikimate_dh_N"/>
    <property type="match status" value="1"/>
</dbReference>